<feature type="non-terminal residue" evidence="2">
    <location>
        <position position="153"/>
    </location>
</feature>
<dbReference type="InterPro" id="IPR001347">
    <property type="entry name" value="SIS_dom"/>
</dbReference>
<dbReference type="STRING" id="215637.A0A4Q0A1Q2"/>
<dbReference type="GO" id="GO:0097367">
    <property type="term" value="F:carbohydrate derivative binding"/>
    <property type="evidence" value="ECO:0007669"/>
    <property type="project" value="InterPro"/>
</dbReference>
<accession>A0A4Q0A1Q2</accession>
<evidence type="ECO:0000313" key="3">
    <source>
        <dbReference type="Proteomes" id="UP000268162"/>
    </source>
</evidence>
<dbReference type="PANTHER" id="PTHR38418:SF2">
    <property type="entry name" value="SUGAR ISOMERASE, KPSF_GUTQ (AFU_ORTHOLOGUE AFUA_6G08860)"/>
    <property type="match status" value="1"/>
</dbReference>
<dbReference type="InterPro" id="IPR035474">
    <property type="entry name" value="SIS_Kpsf"/>
</dbReference>
<dbReference type="Pfam" id="PF01380">
    <property type="entry name" value="SIS"/>
    <property type="match status" value="1"/>
</dbReference>
<dbReference type="PROSITE" id="PS51464">
    <property type="entry name" value="SIS"/>
    <property type="match status" value="1"/>
</dbReference>
<feature type="non-terminal residue" evidence="2">
    <location>
        <position position="1"/>
    </location>
</feature>
<keyword evidence="3" id="KW-1185">Reference proteome</keyword>
<evidence type="ECO:0000259" key="1">
    <source>
        <dbReference type="PROSITE" id="PS51464"/>
    </source>
</evidence>
<protein>
    <recommendedName>
        <fullName evidence="1">SIS domain-containing protein</fullName>
    </recommendedName>
</protein>
<dbReference type="AlphaFoldDB" id="A0A4Q0A1Q2"/>
<gene>
    <name evidence="2" type="ORF">BJ085DRAFT_11337</name>
</gene>
<name>A0A4Q0A1Q2_9FUNG</name>
<dbReference type="SUPFAM" id="SSF53697">
    <property type="entry name" value="SIS domain"/>
    <property type="match status" value="1"/>
</dbReference>
<dbReference type="Gene3D" id="3.40.50.10490">
    <property type="entry name" value="Glucose-6-phosphate isomerase like protein, domain 1"/>
    <property type="match status" value="1"/>
</dbReference>
<dbReference type="PANTHER" id="PTHR38418">
    <property type="entry name" value="SUGAR ISOMERASE, KPSF/GUTQ (AFU_ORTHOLOGUE AFUA_6G08860)"/>
    <property type="match status" value="1"/>
</dbReference>
<evidence type="ECO:0000313" key="2">
    <source>
        <dbReference type="EMBL" id="RKP40013.1"/>
    </source>
</evidence>
<dbReference type="GO" id="GO:1901135">
    <property type="term" value="P:carbohydrate derivative metabolic process"/>
    <property type="evidence" value="ECO:0007669"/>
    <property type="project" value="InterPro"/>
</dbReference>
<dbReference type="CDD" id="cd05014">
    <property type="entry name" value="SIS_Kpsf"/>
    <property type="match status" value="1"/>
</dbReference>
<sequence>GKIVITGVGKSGKIAEKLVATFLSLGNLALFLHPTEALHGDLGMVSPRDAVLAISYSGKTPEILQLLPFLHQRGAHLISMVGNLASPLALASEAVIDAQVQQEATPDIPAPTTSTTLSLALGDALAMCLMRQRACTPSLFASNHPGGSLGQIM</sequence>
<proteinExistence type="predicted"/>
<dbReference type="InterPro" id="IPR046348">
    <property type="entry name" value="SIS_dom_sf"/>
</dbReference>
<dbReference type="Proteomes" id="UP000268162">
    <property type="component" value="Unassembled WGS sequence"/>
</dbReference>
<feature type="domain" description="SIS" evidence="1">
    <location>
        <begin position="1"/>
        <end position="135"/>
    </location>
</feature>
<organism evidence="2 3">
    <name type="scientific">Dimargaris cristalligena</name>
    <dbReference type="NCBI Taxonomy" id="215637"/>
    <lineage>
        <taxon>Eukaryota</taxon>
        <taxon>Fungi</taxon>
        <taxon>Fungi incertae sedis</taxon>
        <taxon>Zoopagomycota</taxon>
        <taxon>Kickxellomycotina</taxon>
        <taxon>Dimargaritomycetes</taxon>
        <taxon>Dimargaritales</taxon>
        <taxon>Dimargaritaceae</taxon>
        <taxon>Dimargaris</taxon>
    </lineage>
</organism>
<dbReference type="EMBL" id="ML002230">
    <property type="protein sequence ID" value="RKP40013.1"/>
    <property type="molecule type" value="Genomic_DNA"/>
</dbReference>
<reference evidence="3" key="1">
    <citation type="journal article" date="2018" name="Nat. Microbiol.">
        <title>Leveraging single-cell genomics to expand the fungal tree of life.</title>
        <authorList>
            <person name="Ahrendt S.R."/>
            <person name="Quandt C.A."/>
            <person name="Ciobanu D."/>
            <person name="Clum A."/>
            <person name="Salamov A."/>
            <person name="Andreopoulos B."/>
            <person name="Cheng J.F."/>
            <person name="Woyke T."/>
            <person name="Pelin A."/>
            <person name="Henrissat B."/>
            <person name="Reynolds N.K."/>
            <person name="Benny G.L."/>
            <person name="Smith M.E."/>
            <person name="James T.Y."/>
            <person name="Grigoriev I.V."/>
        </authorList>
    </citation>
    <scope>NUCLEOTIDE SEQUENCE [LARGE SCALE GENOMIC DNA]</scope>
    <source>
        <strain evidence="3">RSA 468</strain>
    </source>
</reference>